<feature type="coiled-coil region" evidence="6">
    <location>
        <begin position="32"/>
        <end position="108"/>
    </location>
</feature>
<feature type="signal peptide" evidence="8">
    <location>
        <begin position="1"/>
        <end position="28"/>
    </location>
</feature>
<keyword evidence="5" id="KW-0788">Thiol protease</keyword>
<dbReference type="PANTHER" id="PTHR47053:SF1">
    <property type="entry name" value="MUREIN DD-ENDOPEPTIDASE MEPH-RELATED"/>
    <property type="match status" value="1"/>
</dbReference>
<keyword evidence="3 8" id="KW-0732">Signal</keyword>
<dbReference type="PROSITE" id="PS51935">
    <property type="entry name" value="NLPC_P60"/>
    <property type="match status" value="1"/>
</dbReference>
<evidence type="ECO:0000259" key="9">
    <source>
        <dbReference type="PROSITE" id="PS51935"/>
    </source>
</evidence>
<dbReference type="Pfam" id="PF00877">
    <property type="entry name" value="NLPC_P60"/>
    <property type="match status" value="1"/>
</dbReference>
<evidence type="ECO:0000256" key="8">
    <source>
        <dbReference type="SAM" id="SignalP"/>
    </source>
</evidence>
<dbReference type="SUPFAM" id="SSF54001">
    <property type="entry name" value="Cysteine proteinases"/>
    <property type="match status" value="1"/>
</dbReference>
<dbReference type="InterPro" id="IPR057309">
    <property type="entry name" value="PcsB_CC"/>
</dbReference>
<keyword evidence="4" id="KW-0378">Hydrolase</keyword>
<keyword evidence="6" id="KW-0175">Coiled coil</keyword>
<feature type="chain" id="PRO_5040746454" evidence="8">
    <location>
        <begin position="29"/>
        <end position="407"/>
    </location>
</feature>
<evidence type="ECO:0000313" key="11">
    <source>
        <dbReference type="Proteomes" id="UP001145072"/>
    </source>
</evidence>
<name>A0A9X4AHY4_9BACI</name>
<evidence type="ECO:0000256" key="5">
    <source>
        <dbReference type="ARBA" id="ARBA00022807"/>
    </source>
</evidence>
<keyword evidence="11" id="KW-1185">Reference proteome</keyword>
<sequence length="407" mass="45066">MAGKRNIVIMTTVALGLMYSFFADTVHAEVTKSQIQEQRSEIQSDIEKTEEEINQVREEMIQLNDQINRIDEAVKDNQKMIEQTTDDIDIANEEVEILREEISDLQEDIDARHDILKERAVSLQHKGGSISYLEVIMGSESFGDFIDRVSLVTTLMDADNDLMEKQEADKQVLEEKSQTIETKIHNLEDMKAELEGMQAQILDQKEQQQTLIADLEEKEKDNVDIKAELEARDQSLAIQQAELEQAERASQESQINQLSASSETTNGGISLPSTSVASGSASDLINVGKKYIGNSVYVFAGGRNAYDIAHGRFDCSGFVSWAFSQIGVNVSASTAGLSGQGKKVSVSEMKPGDIVFFNTYKTNGHVGIYVGGNQFIGSQSSTGVAIANMNDSYWGQRFTGHVRRIID</sequence>
<dbReference type="Gene3D" id="6.10.250.3150">
    <property type="match status" value="1"/>
</dbReference>
<dbReference type="InterPro" id="IPR000064">
    <property type="entry name" value="NLP_P60_dom"/>
</dbReference>
<dbReference type="GO" id="GO:0008234">
    <property type="term" value="F:cysteine-type peptidase activity"/>
    <property type="evidence" value="ECO:0007669"/>
    <property type="project" value="UniProtKB-KW"/>
</dbReference>
<feature type="region of interest" description="Disordered" evidence="7">
    <location>
        <begin position="244"/>
        <end position="267"/>
    </location>
</feature>
<evidence type="ECO:0000256" key="7">
    <source>
        <dbReference type="SAM" id="MobiDB-lite"/>
    </source>
</evidence>
<comment type="similarity">
    <text evidence="1">Belongs to the peptidase C40 family.</text>
</comment>
<dbReference type="RefSeq" id="WP_259869071.1">
    <property type="nucleotide sequence ID" value="NZ_JAMQJZ010000005.1"/>
</dbReference>
<dbReference type="Gene3D" id="3.90.1720.10">
    <property type="entry name" value="endopeptidase domain like (from Nostoc punctiforme)"/>
    <property type="match status" value="1"/>
</dbReference>
<proteinExistence type="inferred from homology"/>
<dbReference type="AlphaFoldDB" id="A0A9X4AHY4"/>
<protein>
    <submittedName>
        <fullName evidence="10">NlpC/P60 family protein</fullName>
    </submittedName>
</protein>
<reference evidence="10" key="1">
    <citation type="submission" date="2022-06" db="EMBL/GenBank/DDBJ databases">
        <title>Aquibacillus sp. a new bacterium isolated from soil saline samples.</title>
        <authorList>
            <person name="Galisteo C."/>
            <person name="De La Haba R."/>
            <person name="Sanchez-Porro C."/>
            <person name="Ventosa A."/>
        </authorList>
    </citation>
    <scope>NUCLEOTIDE SEQUENCE</scope>
    <source>
        <strain evidence="10">JCM 12387</strain>
    </source>
</reference>
<accession>A0A9X4AHY4</accession>
<feature type="domain" description="NlpC/P60" evidence="9">
    <location>
        <begin position="278"/>
        <end position="405"/>
    </location>
</feature>
<evidence type="ECO:0000313" key="10">
    <source>
        <dbReference type="EMBL" id="MDC3420431.1"/>
    </source>
</evidence>
<keyword evidence="2" id="KW-0645">Protease</keyword>
<dbReference type="PANTHER" id="PTHR47053">
    <property type="entry name" value="MUREIN DD-ENDOPEPTIDASE MEPH-RELATED"/>
    <property type="match status" value="1"/>
</dbReference>
<gene>
    <name evidence="10" type="ORF">NC661_08635</name>
</gene>
<dbReference type="InterPro" id="IPR038765">
    <property type="entry name" value="Papain-like_cys_pep_sf"/>
</dbReference>
<evidence type="ECO:0000256" key="1">
    <source>
        <dbReference type="ARBA" id="ARBA00007074"/>
    </source>
</evidence>
<dbReference type="Proteomes" id="UP001145072">
    <property type="component" value="Unassembled WGS sequence"/>
</dbReference>
<evidence type="ECO:0000256" key="2">
    <source>
        <dbReference type="ARBA" id="ARBA00022670"/>
    </source>
</evidence>
<dbReference type="InterPro" id="IPR051202">
    <property type="entry name" value="Peptidase_C40"/>
</dbReference>
<evidence type="ECO:0000256" key="4">
    <source>
        <dbReference type="ARBA" id="ARBA00022801"/>
    </source>
</evidence>
<dbReference type="Pfam" id="PF24568">
    <property type="entry name" value="CC_PcsB"/>
    <property type="match status" value="1"/>
</dbReference>
<comment type="caution">
    <text evidence="10">The sequence shown here is derived from an EMBL/GenBank/DDBJ whole genome shotgun (WGS) entry which is preliminary data.</text>
</comment>
<evidence type="ECO:0000256" key="6">
    <source>
        <dbReference type="SAM" id="Coils"/>
    </source>
</evidence>
<feature type="compositionally biased region" description="Polar residues" evidence="7">
    <location>
        <begin position="251"/>
        <end position="267"/>
    </location>
</feature>
<organism evidence="10 11">
    <name type="scientific">Aquibacillus koreensis</name>
    <dbReference type="NCBI Taxonomy" id="279446"/>
    <lineage>
        <taxon>Bacteria</taxon>
        <taxon>Bacillati</taxon>
        <taxon>Bacillota</taxon>
        <taxon>Bacilli</taxon>
        <taxon>Bacillales</taxon>
        <taxon>Bacillaceae</taxon>
        <taxon>Aquibacillus</taxon>
    </lineage>
</organism>
<dbReference type="GO" id="GO:0006508">
    <property type="term" value="P:proteolysis"/>
    <property type="evidence" value="ECO:0007669"/>
    <property type="project" value="UniProtKB-KW"/>
</dbReference>
<dbReference type="EMBL" id="JAMQJZ010000005">
    <property type="protein sequence ID" value="MDC3420431.1"/>
    <property type="molecule type" value="Genomic_DNA"/>
</dbReference>
<evidence type="ECO:0000256" key="3">
    <source>
        <dbReference type="ARBA" id="ARBA00022729"/>
    </source>
</evidence>